<feature type="domain" description="TPM" evidence="2">
    <location>
        <begin position="117"/>
        <end position="207"/>
    </location>
</feature>
<sequence length="230" mass="25082">MVKRISKADHDRITAAIRAAEAKTSGEIFCVLAKEVSTYRDIGLLWAAAAAFLLPLALIPFGFEPAWIPGMASGWDAAHLSARGTEISQALAAYALIQAAVFVMVYAALRLPPLRRVTTPKSVRRDRVRRAALHQFLAHGLHVTEERTGVLIFAALDDHRVEVIADKGIHARVDQSVWVDAVEALTSSLKDDRPAEGFEAAIGMVGAVLAEHFPPRPRNPNEIADRLVEI</sequence>
<proteinExistence type="predicted"/>
<protein>
    <recommendedName>
        <fullName evidence="2">TPM domain-containing protein</fullName>
    </recommendedName>
</protein>
<dbReference type="AlphaFoldDB" id="A0A258FGP6"/>
<evidence type="ECO:0000313" key="3">
    <source>
        <dbReference type="EMBL" id="OYX30942.1"/>
    </source>
</evidence>
<keyword evidence="1" id="KW-0472">Membrane</keyword>
<comment type="caution">
    <text evidence="3">The sequence shown here is derived from an EMBL/GenBank/DDBJ whole genome shotgun (WGS) entry which is preliminary data.</text>
</comment>
<dbReference type="Proteomes" id="UP000215595">
    <property type="component" value="Unassembled WGS sequence"/>
</dbReference>
<dbReference type="InterPro" id="IPR007621">
    <property type="entry name" value="TPM_dom"/>
</dbReference>
<dbReference type="Pfam" id="PF04536">
    <property type="entry name" value="TPM_phosphatase"/>
    <property type="match status" value="1"/>
</dbReference>
<dbReference type="EMBL" id="NCEB01000037">
    <property type="protein sequence ID" value="OYX30942.1"/>
    <property type="molecule type" value="Genomic_DNA"/>
</dbReference>
<dbReference type="PANTHER" id="PTHR30373:SF8">
    <property type="entry name" value="BLL7265 PROTEIN"/>
    <property type="match status" value="1"/>
</dbReference>
<evidence type="ECO:0000313" key="4">
    <source>
        <dbReference type="Proteomes" id="UP000215595"/>
    </source>
</evidence>
<accession>A0A258FGP6</accession>
<evidence type="ECO:0000256" key="1">
    <source>
        <dbReference type="SAM" id="Phobius"/>
    </source>
</evidence>
<name>A0A258FGP6_9CAUL</name>
<gene>
    <name evidence="3" type="ORF">B7Z01_13385</name>
</gene>
<feature type="transmembrane region" description="Helical" evidence="1">
    <location>
        <begin position="44"/>
        <end position="63"/>
    </location>
</feature>
<organism evidence="3 4">
    <name type="scientific">Brevundimonas subvibrioides</name>
    <dbReference type="NCBI Taxonomy" id="74313"/>
    <lineage>
        <taxon>Bacteria</taxon>
        <taxon>Pseudomonadati</taxon>
        <taxon>Pseudomonadota</taxon>
        <taxon>Alphaproteobacteria</taxon>
        <taxon>Caulobacterales</taxon>
        <taxon>Caulobacteraceae</taxon>
        <taxon>Brevundimonas</taxon>
    </lineage>
</organism>
<dbReference type="Gene3D" id="3.10.310.50">
    <property type="match status" value="1"/>
</dbReference>
<feature type="transmembrane region" description="Helical" evidence="1">
    <location>
        <begin position="91"/>
        <end position="109"/>
    </location>
</feature>
<keyword evidence="1" id="KW-0812">Transmembrane</keyword>
<evidence type="ECO:0000259" key="2">
    <source>
        <dbReference type="Pfam" id="PF04536"/>
    </source>
</evidence>
<keyword evidence="1" id="KW-1133">Transmembrane helix</keyword>
<reference evidence="3 4" key="1">
    <citation type="submission" date="2017-03" db="EMBL/GenBank/DDBJ databases">
        <title>Lifting the veil on microbial sulfur biogeochemistry in mining wastewaters.</title>
        <authorList>
            <person name="Kantor R.S."/>
            <person name="Colenbrander Nelson T."/>
            <person name="Marshall S."/>
            <person name="Bennett D."/>
            <person name="Apte S."/>
            <person name="Camacho D."/>
            <person name="Thomas B.C."/>
            <person name="Warren L.A."/>
            <person name="Banfield J.F."/>
        </authorList>
    </citation>
    <scope>NUCLEOTIDE SEQUENCE [LARGE SCALE GENOMIC DNA]</scope>
    <source>
        <strain evidence="3">32-69-9</strain>
    </source>
</reference>
<dbReference type="PANTHER" id="PTHR30373">
    <property type="entry name" value="UPF0603 PROTEIN YGCG"/>
    <property type="match status" value="1"/>
</dbReference>